<dbReference type="PANTHER" id="PTHR42855:SF1">
    <property type="entry name" value="ABC TRANSPORTER DOMAIN-CONTAINING PROTEIN"/>
    <property type="match status" value="1"/>
</dbReference>
<dbReference type="PROSITE" id="PS00211">
    <property type="entry name" value="ABC_TRANSPORTER_1"/>
    <property type="match status" value="2"/>
</dbReference>
<proteinExistence type="predicted"/>
<dbReference type="EMBL" id="JANQDL010000006">
    <property type="protein sequence ID" value="MDH6062343.1"/>
    <property type="molecule type" value="Genomic_DNA"/>
</dbReference>
<dbReference type="GeneID" id="83686419"/>
<dbReference type="SUPFAM" id="SSF52540">
    <property type="entry name" value="P-loop containing nucleoside triphosphate hydrolases"/>
    <property type="match status" value="2"/>
</dbReference>
<comment type="caution">
    <text evidence="6">The sequence shown here is derived from an EMBL/GenBank/DDBJ whole genome shotgun (WGS) entry which is preliminary data.</text>
</comment>
<gene>
    <name evidence="6" type="ORF">NWP23_00735</name>
</gene>
<sequence>MLRLEHISKIYPTGEVLKDINWEVKPGDRIGLVGVNGAGKSTQLKIISGEIEPTAGEVIRPSNLHIAYLNQEFEVDPGRTVTEEFWRVFAQANQVQMSLAQVQRDMETSSPEELDKLINKLDRLQRQFEALDGYNLEARIGKILPEMGFDVEDGDRLVSAFSGGWQMRMSLGKILLQKPDLLLLDEPTNHLDLETIEWLENYLKGLTTPMVIVSHDREFLDRLCTQIVETERGVSTSYLGNYSAYLEQKAENQLAQLSAYERQQKEIDKQQAFVDRFRASATRSTQAKSREKQLDKIERIEAPTANVKTLHFRFPSAPRSGREVVEIKDLTHVYDDKILFLGTNLLIESGDRIAFLGPNGAGKSTLLRVIMGMEQPTEGTVKLGDHNVIPSYFEQNQAEALDLQKTVMETIHDEVSQWTNEEVRTHLGRFLFTGDMVFKAVGALSGGEKARLALAKMLLRPANLLILDEPTNHLDIPAKEMLEEALQNYDGTAILVSHDRYFISQVANKIVEIRDGEFRVYLGDYHYYLDKIAEEKEQAKLAAIAAEKAAKKAAKAAKSSGKKK</sequence>
<evidence type="ECO:0000259" key="5">
    <source>
        <dbReference type="PROSITE" id="PS50893"/>
    </source>
</evidence>
<dbReference type="SMART" id="SM00382">
    <property type="entry name" value="AAA"/>
    <property type="match status" value="2"/>
</dbReference>
<evidence type="ECO:0000256" key="1">
    <source>
        <dbReference type="ARBA" id="ARBA00022737"/>
    </source>
</evidence>
<evidence type="ECO:0000313" key="6">
    <source>
        <dbReference type="EMBL" id="MDH6062343.1"/>
    </source>
</evidence>
<dbReference type="GO" id="GO:0005524">
    <property type="term" value="F:ATP binding"/>
    <property type="evidence" value="ECO:0007669"/>
    <property type="project" value="UniProtKB-KW"/>
</dbReference>
<dbReference type="FunFam" id="3.40.50.300:FF:000309">
    <property type="entry name" value="ABC transporter ATP-binding protein"/>
    <property type="match status" value="1"/>
</dbReference>
<evidence type="ECO:0000313" key="7">
    <source>
        <dbReference type="Proteomes" id="UP001159370"/>
    </source>
</evidence>
<keyword evidence="3 6" id="KW-0067">ATP-binding</keyword>
<dbReference type="PANTHER" id="PTHR42855">
    <property type="entry name" value="ABC TRANSPORTER ATP-BINDING SUBUNIT"/>
    <property type="match status" value="1"/>
</dbReference>
<dbReference type="FunFam" id="3.40.50.300:FF:000011">
    <property type="entry name" value="Putative ABC transporter ATP-binding component"/>
    <property type="match status" value="1"/>
</dbReference>
<dbReference type="PROSITE" id="PS50893">
    <property type="entry name" value="ABC_TRANSPORTER_2"/>
    <property type="match status" value="2"/>
</dbReference>
<dbReference type="InterPro" id="IPR003593">
    <property type="entry name" value="AAA+_ATPase"/>
</dbReference>
<accession>A0AA43GWY9</accession>
<dbReference type="GO" id="GO:0003676">
    <property type="term" value="F:nucleic acid binding"/>
    <property type="evidence" value="ECO:0007669"/>
    <property type="project" value="UniProtKB-ARBA"/>
</dbReference>
<dbReference type="InterPro" id="IPR027417">
    <property type="entry name" value="P-loop_NTPase"/>
</dbReference>
<dbReference type="Gene3D" id="3.40.50.300">
    <property type="entry name" value="P-loop containing nucleotide triphosphate hydrolases"/>
    <property type="match status" value="2"/>
</dbReference>
<keyword evidence="4" id="KW-0175">Coiled coil</keyword>
<dbReference type="AlphaFoldDB" id="A0AA43GWY9"/>
<dbReference type="Pfam" id="PF00005">
    <property type="entry name" value="ABC_tran"/>
    <property type="match status" value="2"/>
</dbReference>
<dbReference type="InterPro" id="IPR051309">
    <property type="entry name" value="ABCF_ATPase"/>
</dbReference>
<reference evidence="6 7" key="1">
    <citation type="journal article" date="2023" name="J. Phycol.">
        <title>Chrysosporum ovalisporum is synonymous with the true-branching cyanobacterium Umezakia natans (Nostocales/Aphanizomenonaceae).</title>
        <authorList>
            <person name="McGregor G.B."/>
            <person name="Sendall B.C."/>
            <person name="Niiyama Y."/>
            <person name="Tuji A."/>
            <person name="Willis A."/>
        </authorList>
    </citation>
    <scope>NUCLEOTIDE SEQUENCE [LARGE SCALE GENOMIC DNA]</scope>
    <source>
        <strain evidence="6 7">FSS-62</strain>
    </source>
</reference>
<feature type="domain" description="ABC transporter" evidence="5">
    <location>
        <begin position="2"/>
        <end position="257"/>
    </location>
</feature>
<evidence type="ECO:0000256" key="2">
    <source>
        <dbReference type="ARBA" id="ARBA00022741"/>
    </source>
</evidence>
<dbReference type="RefSeq" id="WP_280652154.1">
    <property type="nucleotide sequence ID" value="NZ_JANQDL010000006.1"/>
</dbReference>
<dbReference type="Pfam" id="PF12848">
    <property type="entry name" value="ABC_tran_Xtn"/>
    <property type="match status" value="1"/>
</dbReference>
<protein>
    <submittedName>
        <fullName evidence="6">ATP-binding cassette domain-containing protein</fullName>
    </submittedName>
</protein>
<feature type="domain" description="ABC transporter" evidence="5">
    <location>
        <begin position="325"/>
        <end position="540"/>
    </location>
</feature>
<dbReference type="InterPro" id="IPR017871">
    <property type="entry name" value="ABC_transporter-like_CS"/>
</dbReference>
<dbReference type="GO" id="GO:0016887">
    <property type="term" value="F:ATP hydrolysis activity"/>
    <property type="evidence" value="ECO:0007669"/>
    <property type="project" value="InterPro"/>
</dbReference>
<evidence type="ECO:0000256" key="3">
    <source>
        <dbReference type="ARBA" id="ARBA00022840"/>
    </source>
</evidence>
<feature type="coiled-coil region" evidence="4">
    <location>
        <begin position="243"/>
        <end position="270"/>
    </location>
</feature>
<dbReference type="InterPro" id="IPR003439">
    <property type="entry name" value="ABC_transporter-like_ATP-bd"/>
</dbReference>
<name>A0AA43GWY9_9CYAN</name>
<dbReference type="CDD" id="cd03221">
    <property type="entry name" value="ABCF_EF-3"/>
    <property type="match status" value="2"/>
</dbReference>
<organism evidence="6 7">
    <name type="scientific">Umezakia ovalisporum FSS-62</name>
    <dbReference type="NCBI Taxonomy" id="2971776"/>
    <lineage>
        <taxon>Bacteria</taxon>
        <taxon>Bacillati</taxon>
        <taxon>Cyanobacteriota</taxon>
        <taxon>Cyanophyceae</taxon>
        <taxon>Nostocales</taxon>
        <taxon>Nodulariaceae</taxon>
        <taxon>Umezakia</taxon>
    </lineage>
</organism>
<keyword evidence="1" id="KW-0677">Repeat</keyword>
<evidence type="ECO:0000256" key="4">
    <source>
        <dbReference type="SAM" id="Coils"/>
    </source>
</evidence>
<dbReference type="NCBIfam" id="NF000355">
    <property type="entry name" value="ribo_prot_ABC_F"/>
    <property type="match status" value="1"/>
</dbReference>
<keyword evidence="2" id="KW-0547">Nucleotide-binding</keyword>
<dbReference type="InterPro" id="IPR032781">
    <property type="entry name" value="ABC_tran_Xtn"/>
</dbReference>
<dbReference type="Proteomes" id="UP001159370">
    <property type="component" value="Unassembled WGS sequence"/>
</dbReference>